<dbReference type="PANTHER" id="PTHR43060">
    <property type="entry name" value="3-HYDROXYISOBUTYRATE DEHYDROGENASE-LIKE 1, MITOCHONDRIAL-RELATED"/>
    <property type="match status" value="1"/>
</dbReference>
<evidence type="ECO:0000313" key="8">
    <source>
        <dbReference type="Proteomes" id="UP000646365"/>
    </source>
</evidence>
<evidence type="ECO:0000256" key="2">
    <source>
        <dbReference type="ARBA" id="ARBA00023002"/>
    </source>
</evidence>
<accession>A0A8J2YZ55</accession>
<dbReference type="InterPro" id="IPR029154">
    <property type="entry name" value="HIBADH-like_NADP-bd"/>
</dbReference>
<sequence length="296" mass="30338">MRIGFIGLGVMGAPMARHLADAGHQIVTVLNRSPLPAGLDAAIVGSSAEVARQSEVVITMLPDTPDVERVLVGQQGVIEGIAPGTLVIDMSSISPIATARLADTLRKSGAGYLDAPVSGGEVGAKAASLTIMVGGPKAEFEAALPLFSKLGKNITLIGERNGAGQICKIANQIIVALNIEAVAEALVFASKAGCDPATVRTALMGGFAASRVLEVHGERMIARAFAPGFRIRLHQKDLGLALESARALGVSLPNTATAQELMNACSAVDGGAEADHSSLVRALERLSGHQLSTEGV</sequence>
<evidence type="ECO:0000256" key="1">
    <source>
        <dbReference type="ARBA" id="ARBA00009080"/>
    </source>
</evidence>
<dbReference type="InterPro" id="IPR015815">
    <property type="entry name" value="HIBADH-related"/>
</dbReference>
<dbReference type="GO" id="GO:0050661">
    <property type="term" value="F:NADP binding"/>
    <property type="evidence" value="ECO:0007669"/>
    <property type="project" value="InterPro"/>
</dbReference>
<reference evidence="7" key="2">
    <citation type="submission" date="2020-09" db="EMBL/GenBank/DDBJ databases">
        <authorList>
            <person name="Sun Q."/>
            <person name="Zhou Y."/>
        </authorList>
    </citation>
    <scope>NUCLEOTIDE SEQUENCE</scope>
    <source>
        <strain evidence="7">CGMCC 1.15725</strain>
    </source>
</reference>
<keyword evidence="3" id="KW-0520">NAD</keyword>
<dbReference type="InterPro" id="IPR006398">
    <property type="entry name" value="Tartro_sem_red"/>
</dbReference>
<proteinExistence type="inferred from homology"/>
<comment type="similarity">
    <text evidence="1">Belongs to the HIBADH-related family.</text>
</comment>
<keyword evidence="8" id="KW-1185">Reference proteome</keyword>
<dbReference type="RefSeq" id="WP_189051680.1">
    <property type="nucleotide sequence ID" value="NZ_BMJQ01000020.1"/>
</dbReference>
<keyword evidence="2" id="KW-0560">Oxidoreductase</keyword>
<dbReference type="Gene3D" id="1.10.1040.10">
    <property type="entry name" value="N-(1-d-carboxylethyl)-l-norvaline Dehydrogenase, domain 2"/>
    <property type="match status" value="1"/>
</dbReference>
<dbReference type="PROSITE" id="PS00895">
    <property type="entry name" value="3_HYDROXYISOBUT_DH"/>
    <property type="match status" value="1"/>
</dbReference>
<gene>
    <name evidence="7" type="ORF">GCM10011611_57980</name>
</gene>
<dbReference type="InterPro" id="IPR002204">
    <property type="entry name" value="3-OH-isobutyrate_DH-rel_CS"/>
</dbReference>
<dbReference type="AlphaFoldDB" id="A0A8J2YZ55"/>
<dbReference type="SUPFAM" id="SSF51735">
    <property type="entry name" value="NAD(P)-binding Rossmann-fold domains"/>
    <property type="match status" value="1"/>
</dbReference>
<protein>
    <submittedName>
        <fullName evidence="7">2-hydroxy-3-oxopropionate reductase</fullName>
    </submittedName>
</protein>
<dbReference type="PIRSF" id="PIRSF000103">
    <property type="entry name" value="HIBADH"/>
    <property type="match status" value="1"/>
</dbReference>
<dbReference type="GO" id="GO:0046487">
    <property type="term" value="P:glyoxylate metabolic process"/>
    <property type="evidence" value="ECO:0007669"/>
    <property type="project" value="InterPro"/>
</dbReference>
<reference evidence="7" key="1">
    <citation type="journal article" date="2014" name="Int. J. Syst. Evol. Microbiol.">
        <title>Complete genome sequence of Corynebacterium casei LMG S-19264T (=DSM 44701T), isolated from a smear-ripened cheese.</title>
        <authorList>
            <consortium name="US DOE Joint Genome Institute (JGI-PGF)"/>
            <person name="Walter F."/>
            <person name="Albersmeier A."/>
            <person name="Kalinowski J."/>
            <person name="Ruckert C."/>
        </authorList>
    </citation>
    <scope>NUCLEOTIDE SEQUENCE</scope>
    <source>
        <strain evidence="7">CGMCC 1.15725</strain>
    </source>
</reference>
<evidence type="ECO:0000313" key="7">
    <source>
        <dbReference type="EMBL" id="GGF43972.1"/>
    </source>
</evidence>
<dbReference type="InterPro" id="IPR013328">
    <property type="entry name" value="6PGD_dom2"/>
</dbReference>
<dbReference type="InterPro" id="IPR008927">
    <property type="entry name" value="6-PGluconate_DH-like_C_sf"/>
</dbReference>
<name>A0A8J2YZ55_9PROT</name>
<dbReference type="SUPFAM" id="SSF48179">
    <property type="entry name" value="6-phosphogluconate dehydrogenase C-terminal domain-like"/>
    <property type="match status" value="1"/>
</dbReference>
<dbReference type="GO" id="GO:0008679">
    <property type="term" value="F:2-hydroxy-3-oxopropionate reductase activity"/>
    <property type="evidence" value="ECO:0007669"/>
    <property type="project" value="InterPro"/>
</dbReference>
<dbReference type="Gene3D" id="3.40.50.720">
    <property type="entry name" value="NAD(P)-binding Rossmann-like Domain"/>
    <property type="match status" value="1"/>
</dbReference>
<evidence type="ECO:0000256" key="4">
    <source>
        <dbReference type="PIRSR" id="PIRSR000103-1"/>
    </source>
</evidence>
<evidence type="ECO:0000259" key="5">
    <source>
        <dbReference type="Pfam" id="PF03446"/>
    </source>
</evidence>
<dbReference type="EMBL" id="BMJQ01000020">
    <property type="protein sequence ID" value="GGF43972.1"/>
    <property type="molecule type" value="Genomic_DNA"/>
</dbReference>
<dbReference type="GO" id="GO:0051287">
    <property type="term" value="F:NAD binding"/>
    <property type="evidence" value="ECO:0007669"/>
    <property type="project" value="InterPro"/>
</dbReference>
<dbReference type="InterPro" id="IPR006115">
    <property type="entry name" value="6PGDH_NADP-bd"/>
</dbReference>
<dbReference type="InterPro" id="IPR036291">
    <property type="entry name" value="NAD(P)-bd_dom_sf"/>
</dbReference>
<dbReference type="Pfam" id="PF14833">
    <property type="entry name" value="NAD_binding_11"/>
    <property type="match status" value="1"/>
</dbReference>
<dbReference type="GO" id="GO:0016054">
    <property type="term" value="P:organic acid catabolic process"/>
    <property type="evidence" value="ECO:0007669"/>
    <property type="project" value="UniProtKB-ARBA"/>
</dbReference>
<comment type="caution">
    <text evidence="7">The sequence shown here is derived from an EMBL/GenBank/DDBJ whole genome shotgun (WGS) entry which is preliminary data.</text>
</comment>
<feature type="domain" description="3-hydroxyisobutyrate dehydrogenase-like NAD-binding" evidence="6">
    <location>
        <begin position="162"/>
        <end position="283"/>
    </location>
</feature>
<dbReference type="NCBIfam" id="TIGR01505">
    <property type="entry name" value="tartro_sem_red"/>
    <property type="match status" value="1"/>
</dbReference>
<evidence type="ECO:0000256" key="3">
    <source>
        <dbReference type="ARBA" id="ARBA00023027"/>
    </source>
</evidence>
<dbReference type="PANTHER" id="PTHR43060:SF15">
    <property type="entry name" value="3-HYDROXYISOBUTYRATE DEHYDROGENASE-LIKE 1, MITOCHONDRIAL-RELATED"/>
    <property type="match status" value="1"/>
</dbReference>
<dbReference type="Pfam" id="PF03446">
    <property type="entry name" value="NAD_binding_2"/>
    <property type="match status" value="1"/>
</dbReference>
<feature type="active site" evidence="4">
    <location>
        <position position="168"/>
    </location>
</feature>
<organism evidence="7 8">
    <name type="scientific">Aliidongia dinghuensis</name>
    <dbReference type="NCBI Taxonomy" id="1867774"/>
    <lineage>
        <taxon>Bacteria</taxon>
        <taxon>Pseudomonadati</taxon>
        <taxon>Pseudomonadota</taxon>
        <taxon>Alphaproteobacteria</taxon>
        <taxon>Rhodospirillales</taxon>
        <taxon>Dongiaceae</taxon>
        <taxon>Aliidongia</taxon>
    </lineage>
</organism>
<feature type="domain" description="6-phosphogluconate dehydrogenase NADP-binding" evidence="5">
    <location>
        <begin position="2"/>
        <end position="158"/>
    </location>
</feature>
<dbReference type="Proteomes" id="UP000646365">
    <property type="component" value="Unassembled WGS sequence"/>
</dbReference>
<evidence type="ECO:0000259" key="6">
    <source>
        <dbReference type="Pfam" id="PF14833"/>
    </source>
</evidence>